<evidence type="ECO:0000259" key="2">
    <source>
        <dbReference type="Pfam" id="PF13435"/>
    </source>
</evidence>
<reference evidence="3" key="1">
    <citation type="submission" date="2006-10" db="EMBL/GenBank/DDBJ databases">
        <title>Complete sequence of Solibacter usitatus Ellin6076.</title>
        <authorList>
            <consortium name="US DOE Joint Genome Institute"/>
            <person name="Copeland A."/>
            <person name="Lucas S."/>
            <person name="Lapidus A."/>
            <person name="Barry K."/>
            <person name="Detter J.C."/>
            <person name="Glavina del Rio T."/>
            <person name="Hammon N."/>
            <person name="Israni S."/>
            <person name="Dalin E."/>
            <person name="Tice H."/>
            <person name="Pitluck S."/>
            <person name="Thompson L.S."/>
            <person name="Brettin T."/>
            <person name="Bruce D."/>
            <person name="Han C."/>
            <person name="Tapia R."/>
            <person name="Gilna P."/>
            <person name="Schmutz J."/>
            <person name="Larimer F."/>
            <person name="Land M."/>
            <person name="Hauser L."/>
            <person name="Kyrpides N."/>
            <person name="Mikhailova N."/>
            <person name="Janssen P.H."/>
            <person name="Kuske C.R."/>
            <person name="Richardson P."/>
        </authorList>
    </citation>
    <scope>NUCLEOTIDE SEQUENCE</scope>
    <source>
        <strain evidence="3">Ellin6076</strain>
    </source>
</reference>
<dbReference type="HOGENOM" id="CLU_045674_0_0_0"/>
<gene>
    <name evidence="3" type="ordered locus">Acid_4315</name>
</gene>
<sequence precursor="true">MRVALIVLAVSGLAWAQPASHAYIGAGGCASSNCHGGTTAAPVAESRILANEYATWSVSDKHTRAYKALEEARGKRMAEILGITDATRDKRCTVCHAVGSPEKARSDGVACEACHGPAEAWLGSHTRPNSHEASVKAGMTDTKRLDIRAGTCLACHLGAPGQEVDHELIAAGHPDLAFELDTFTAAQPAHHRPKPANMRQSAWAVGETAGLAHAMRLVQAHEKSWPEFSDLECYQCHHDLRSDSWRIQRGYPGRKPGALQFNTARLEMVRALVAASAPDQRAAFEAAAARLNAASPGASAKAMERIADSLTERFQKQDIDAAAVLKQVTANIERIAGAGVGAAEQATMTLDALGGRPDATTPLYNYLEHPSMYRPAEFAAIFQKAAANQ</sequence>
<evidence type="ECO:0000256" key="1">
    <source>
        <dbReference type="SAM" id="SignalP"/>
    </source>
</evidence>
<evidence type="ECO:0000313" key="3">
    <source>
        <dbReference type="EMBL" id="ABJ85277.1"/>
    </source>
</evidence>
<dbReference type="AlphaFoldDB" id="Q01YI8"/>
<dbReference type="PROSITE" id="PS51257">
    <property type="entry name" value="PROKAR_LIPOPROTEIN"/>
    <property type="match status" value="1"/>
</dbReference>
<protein>
    <recommendedName>
        <fullName evidence="2">Cytochrome c-552/4 domain-containing protein</fullName>
    </recommendedName>
</protein>
<feature type="domain" description="Cytochrome c-552/4" evidence="2">
    <location>
        <begin position="50"/>
        <end position="116"/>
    </location>
</feature>
<dbReference type="EMBL" id="CP000473">
    <property type="protein sequence ID" value="ABJ85277.1"/>
    <property type="molecule type" value="Genomic_DNA"/>
</dbReference>
<accession>Q01YI8</accession>
<dbReference type="SUPFAM" id="SSF48695">
    <property type="entry name" value="Multiheme cytochromes"/>
    <property type="match status" value="1"/>
</dbReference>
<dbReference type="eggNOG" id="ENOG5032926">
    <property type="taxonomic scope" value="Bacteria"/>
</dbReference>
<dbReference type="KEGG" id="sus:Acid_4315"/>
<dbReference type="Pfam" id="PF13435">
    <property type="entry name" value="Cytochrome_C554"/>
    <property type="match status" value="1"/>
</dbReference>
<feature type="signal peptide" evidence="1">
    <location>
        <begin position="1"/>
        <end position="16"/>
    </location>
</feature>
<dbReference type="OrthoDB" id="248740at2"/>
<dbReference type="InterPro" id="IPR036280">
    <property type="entry name" value="Multihaem_cyt_sf"/>
</dbReference>
<proteinExistence type="predicted"/>
<feature type="chain" id="PRO_5004162907" description="Cytochrome c-552/4 domain-containing protein" evidence="1">
    <location>
        <begin position="17"/>
        <end position="389"/>
    </location>
</feature>
<dbReference type="InterPro" id="IPR023155">
    <property type="entry name" value="Cyt_c-552/4"/>
</dbReference>
<dbReference type="STRING" id="234267.Acid_4315"/>
<dbReference type="Gene3D" id="1.10.1130.10">
    <property type="entry name" value="Flavocytochrome C3, Chain A"/>
    <property type="match status" value="1"/>
</dbReference>
<name>Q01YI8_SOLUE</name>
<organism evidence="3">
    <name type="scientific">Solibacter usitatus (strain Ellin6076)</name>
    <dbReference type="NCBI Taxonomy" id="234267"/>
    <lineage>
        <taxon>Bacteria</taxon>
        <taxon>Pseudomonadati</taxon>
        <taxon>Acidobacteriota</taxon>
        <taxon>Terriglobia</taxon>
        <taxon>Bryobacterales</taxon>
        <taxon>Solibacteraceae</taxon>
        <taxon>Candidatus Solibacter</taxon>
    </lineage>
</organism>
<keyword evidence="1" id="KW-0732">Signal</keyword>
<dbReference type="InParanoid" id="Q01YI8"/>